<evidence type="ECO:0000313" key="4">
    <source>
        <dbReference type="Proteomes" id="UP000032305"/>
    </source>
</evidence>
<dbReference type="Proteomes" id="UP000032305">
    <property type="component" value="Unassembled WGS sequence"/>
</dbReference>
<dbReference type="RefSeq" id="WP_042487783.1">
    <property type="nucleotide sequence ID" value="NZ_BBPI01000060.1"/>
</dbReference>
<evidence type="ECO:0008006" key="5">
    <source>
        <dbReference type="Google" id="ProtNLM"/>
    </source>
</evidence>
<dbReference type="AlphaFoldDB" id="A0A0A1W836"/>
<feature type="transmembrane region" description="Helical" evidence="2">
    <location>
        <begin position="6"/>
        <end position="24"/>
    </location>
</feature>
<name>A0A0A1W836_9SPHN</name>
<dbReference type="eggNOG" id="ENOG5032HQV">
    <property type="taxonomic scope" value="Bacteria"/>
</dbReference>
<protein>
    <recommendedName>
        <fullName evidence="5">Heme exporter protein D</fullName>
    </recommendedName>
</protein>
<accession>A0A0A1W836</accession>
<reference evidence="3 4" key="1">
    <citation type="submission" date="2014-11" db="EMBL/GenBank/DDBJ databases">
        <title>Whole genome shotgun sequence of Sphingomonas parapaucimobilis NBRC 15100.</title>
        <authorList>
            <person name="Katano-Makiyama Y."/>
            <person name="Hosoyama A."/>
            <person name="Hashimoto M."/>
            <person name="Hosoyama Y."/>
            <person name="Noguchi M."/>
            <person name="Numata M."/>
            <person name="Tsuchikane K."/>
            <person name="Hirakata S."/>
            <person name="Uohara A."/>
            <person name="Shimodaira J."/>
            <person name="Ohji S."/>
            <person name="Ichikawa N."/>
            <person name="Kimura A."/>
            <person name="Yamazoe A."/>
            <person name="Fujita N."/>
        </authorList>
    </citation>
    <scope>NUCLEOTIDE SEQUENCE [LARGE SCALE GENOMIC DNA]</scope>
    <source>
        <strain evidence="3 4">NBRC 15100</strain>
    </source>
</reference>
<dbReference type="EMBL" id="BBPI01000060">
    <property type="protein sequence ID" value="GAM01302.1"/>
    <property type="molecule type" value="Genomic_DNA"/>
</dbReference>
<evidence type="ECO:0000313" key="3">
    <source>
        <dbReference type="EMBL" id="GAM01302.1"/>
    </source>
</evidence>
<feature type="compositionally biased region" description="Basic and acidic residues" evidence="1">
    <location>
        <begin position="39"/>
        <end position="49"/>
    </location>
</feature>
<dbReference type="OrthoDB" id="9948825at2"/>
<proteinExistence type="predicted"/>
<keyword evidence="2" id="KW-0812">Transmembrane</keyword>
<evidence type="ECO:0000256" key="1">
    <source>
        <dbReference type="SAM" id="MobiDB-lite"/>
    </source>
</evidence>
<keyword evidence="2" id="KW-1133">Transmembrane helix</keyword>
<feature type="region of interest" description="Disordered" evidence="1">
    <location>
        <begin position="35"/>
        <end position="60"/>
    </location>
</feature>
<organism evidence="3 4">
    <name type="scientific">Sphingomonas parapaucimobilis NBRC 15100</name>
    <dbReference type="NCBI Taxonomy" id="1219049"/>
    <lineage>
        <taxon>Bacteria</taxon>
        <taxon>Pseudomonadati</taxon>
        <taxon>Pseudomonadota</taxon>
        <taxon>Alphaproteobacteria</taxon>
        <taxon>Sphingomonadales</taxon>
        <taxon>Sphingomonadaceae</taxon>
        <taxon>Sphingomonas</taxon>
    </lineage>
</organism>
<keyword evidence="2" id="KW-0472">Membrane</keyword>
<comment type="caution">
    <text evidence="3">The sequence shown here is derived from an EMBL/GenBank/DDBJ whole genome shotgun (WGS) entry which is preliminary data.</text>
</comment>
<gene>
    <name evidence="3" type="ORF">SP5_060_00060</name>
</gene>
<keyword evidence="4" id="KW-1185">Reference proteome</keyword>
<sequence>MIRGWTAVIVFTTLAVVMMVGLNVRMWRRMKAATAAAKAEAEREEREAVETGQNPTPRSA</sequence>
<evidence type="ECO:0000256" key="2">
    <source>
        <dbReference type="SAM" id="Phobius"/>
    </source>
</evidence>